<dbReference type="HAMAP" id="MF_00033">
    <property type="entry name" value="MurG"/>
    <property type="match status" value="1"/>
</dbReference>
<dbReference type="InterPro" id="IPR007235">
    <property type="entry name" value="Glyco_trans_28_C"/>
</dbReference>
<dbReference type="EMBL" id="UASJ01000001">
    <property type="protein sequence ID" value="SQB64662.1"/>
    <property type="molecule type" value="Genomic_DNA"/>
</dbReference>
<keyword evidence="7 10" id="KW-0472">Membrane</keyword>
<dbReference type="RefSeq" id="WP_013189486.1">
    <property type="nucleotide sequence ID" value="NZ_CP068112.1"/>
</dbReference>
<evidence type="ECO:0000256" key="8">
    <source>
        <dbReference type="ARBA" id="ARBA00023306"/>
    </source>
</evidence>
<dbReference type="CDD" id="cd03785">
    <property type="entry name" value="GT28_MurG"/>
    <property type="match status" value="1"/>
</dbReference>
<dbReference type="GO" id="GO:0005975">
    <property type="term" value="P:carbohydrate metabolic process"/>
    <property type="evidence" value="ECO:0007669"/>
    <property type="project" value="InterPro"/>
</dbReference>
<gene>
    <name evidence="10 13" type="primary">murG</name>
    <name evidence="13" type="ORF">NCTC11820_01014</name>
</gene>
<evidence type="ECO:0000256" key="6">
    <source>
        <dbReference type="ARBA" id="ARBA00022984"/>
    </source>
</evidence>
<keyword evidence="2 10" id="KW-0132">Cell division</keyword>
<feature type="domain" description="Glycosyltransferase family 28 N-terminal" evidence="11">
    <location>
        <begin position="9"/>
        <end position="147"/>
    </location>
</feature>
<feature type="binding site" evidence="10">
    <location>
        <position position="213"/>
    </location>
    <ligand>
        <name>UDP-N-acetyl-alpha-D-glucosamine</name>
        <dbReference type="ChEBI" id="CHEBI:57705"/>
    </ligand>
</feature>
<dbReference type="Pfam" id="PF03033">
    <property type="entry name" value="Glyco_transf_28"/>
    <property type="match status" value="1"/>
</dbReference>
<evidence type="ECO:0000256" key="9">
    <source>
        <dbReference type="ARBA" id="ARBA00023316"/>
    </source>
</evidence>
<keyword evidence="1 10" id="KW-1003">Cell membrane</keyword>
<dbReference type="Pfam" id="PF04101">
    <property type="entry name" value="Glyco_tran_28_C"/>
    <property type="match status" value="1"/>
</dbReference>
<evidence type="ECO:0000256" key="7">
    <source>
        <dbReference type="ARBA" id="ARBA00023136"/>
    </source>
</evidence>
<dbReference type="GO" id="GO:0009252">
    <property type="term" value="P:peptidoglycan biosynthetic process"/>
    <property type="evidence" value="ECO:0007669"/>
    <property type="project" value="UniProtKB-UniRule"/>
</dbReference>
<protein>
    <recommendedName>
        <fullName evidence="10">UDP-N-acetylglucosamine--N-acetylmuramyl-(pentapeptide) pyrophosphoryl-undecaprenol N-acetylglucosamine transferase</fullName>
        <ecNumber evidence="10">2.4.1.227</ecNumber>
    </recommendedName>
    <alternativeName>
        <fullName evidence="10">Undecaprenyl-PP-MurNAc-pentapeptide-UDPGlcNAc GlcNAc transferase</fullName>
    </alternativeName>
</protein>
<comment type="catalytic activity">
    <reaction evidence="10">
        <text>di-trans,octa-cis-undecaprenyl diphospho-N-acetyl-alpha-D-muramoyl-L-alanyl-D-glutamyl-meso-2,6-diaminopimeloyl-D-alanyl-D-alanine + UDP-N-acetyl-alpha-D-glucosamine = di-trans,octa-cis-undecaprenyl diphospho-[N-acetyl-alpha-D-glucosaminyl-(1-&gt;4)]-N-acetyl-alpha-D-muramoyl-L-alanyl-D-glutamyl-meso-2,6-diaminopimeloyl-D-alanyl-D-alanine + UDP + H(+)</text>
        <dbReference type="Rhea" id="RHEA:31227"/>
        <dbReference type="ChEBI" id="CHEBI:15378"/>
        <dbReference type="ChEBI" id="CHEBI:57705"/>
        <dbReference type="ChEBI" id="CHEBI:58223"/>
        <dbReference type="ChEBI" id="CHEBI:61387"/>
        <dbReference type="ChEBI" id="CHEBI:61388"/>
        <dbReference type="EC" id="2.4.1.227"/>
    </reaction>
</comment>
<evidence type="ECO:0000313" key="14">
    <source>
        <dbReference type="Proteomes" id="UP000250245"/>
    </source>
</evidence>
<name>A0A2X2YA26_9ACTO</name>
<dbReference type="EC" id="2.4.1.227" evidence="10"/>
<evidence type="ECO:0000256" key="4">
    <source>
        <dbReference type="ARBA" id="ARBA00022679"/>
    </source>
</evidence>
<dbReference type="PANTHER" id="PTHR21015">
    <property type="entry name" value="UDP-N-ACETYLGLUCOSAMINE--N-ACETYLMURAMYL-(PENTAPEPTIDE) PYROPHOSPHORYL-UNDECAPRENOL N-ACETYLGLUCOSAMINE TRANSFERASE 1"/>
    <property type="match status" value="1"/>
</dbReference>
<keyword evidence="6 10" id="KW-0573">Peptidoglycan synthesis</keyword>
<comment type="pathway">
    <text evidence="10">Cell wall biogenesis; peptidoglycan biosynthesis.</text>
</comment>
<evidence type="ECO:0000256" key="2">
    <source>
        <dbReference type="ARBA" id="ARBA00022618"/>
    </source>
</evidence>
<dbReference type="GO" id="GO:0005886">
    <property type="term" value="C:plasma membrane"/>
    <property type="evidence" value="ECO:0007669"/>
    <property type="project" value="UniProtKB-SubCell"/>
</dbReference>
<dbReference type="GO" id="GO:0051301">
    <property type="term" value="P:cell division"/>
    <property type="evidence" value="ECO:0007669"/>
    <property type="project" value="UniProtKB-KW"/>
</dbReference>
<comment type="subcellular location">
    <subcellularLocation>
        <location evidence="10">Cell membrane</location>
        <topology evidence="10">Peripheral membrane protein</topology>
        <orientation evidence="10">Cytoplasmic side</orientation>
    </subcellularLocation>
</comment>
<evidence type="ECO:0000256" key="3">
    <source>
        <dbReference type="ARBA" id="ARBA00022676"/>
    </source>
</evidence>
<dbReference type="UniPathway" id="UPA00219"/>
<feature type="binding site" evidence="10">
    <location>
        <begin position="16"/>
        <end position="18"/>
    </location>
    <ligand>
        <name>UDP-N-acetyl-alpha-D-glucosamine</name>
        <dbReference type="ChEBI" id="CHEBI:57705"/>
    </ligand>
</feature>
<dbReference type="GO" id="GO:0050511">
    <property type="term" value="F:undecaprenyldiphospho-muramoylpentapeptide beta-N-acetylglucosaminyltransferase activity"/>
    <property type="evidence" value="ECO:0007669"/>
    <property type="project" value="UniProtKB-UniRule"/>
</dbReference>
<dbReference type="AlphaFoldDB" id="A0A2X2YA26"/>
<dbReference type="GeneID" id="55565683"/>
<keyword evidence="3 10" id="KW-0328">Glycosyltransferase</keyword>
<dbReference type="Gene3D" id="3.40.50.2000">
    <property type="entry name" value="Glycogen Phosphorylase B"/>
    <property type="match status" value="2"/>
</dbReference>
<feature type="binding site" evidence="10">
    <location>
        <position position="171"/>
    </location>
    <ligand>
        <name>UDP-N-acetyl-alpha-D-glucosamine</name>
        <dbReference type="ChEBI" id="CHEBI:57705"/>
    </ligand>
</feature>
<comment type="function">
    <text evidence="10">Cell wall formation. Catalyzes the transfer of a GlcNAc subunit on undecaprenyl-pyrophosphoryl-MurNAc-pentapeptide (lipid intermediate I) to form undecaprenyl-pyrophosphoryl-MurNAc-(pentapeptide)GlcNAc (lipid intermediate II).</text>
</comment>
<evidence type="ECO:0000256" key="5">
    <source>
        <dbReference type="ARBA" id="ARBA00022960"/>
    </source>
</evidence>
<keyword evidence="8 10" id="KW-0131">Cell cycle</keyword>
<sequence length="390" mass="41771">MSDISRPVIVFAGGGTAGHVNPLLATIAALKSTTFDFDPLVVGTSEGLESELVPAAGYELLTIPRLPMPRRPSSDLVRLPVKMRRVVALLRDTFQKRGVRLVVGFGGYVSTPVYFAAKRLGIPIVIHEQNARPGLANRVGSRYAAGVGLTFEGTGLKSKHGETRVVGLPLRPSILALAHQLEMPLTRDAARAEAAEFFGLPPSNPTVLITGGSLGAQRLNEVLPDALLRVFQENPSAQVIHLTGKGKDGPVQDFVTKHHLEQRYQVRDYLTEMHYGLALADCVVCRAGAATVAENTALAIPTLYVPLPIGNGEQALNARGVVEAEGAFLLDQKKLTESTAAELLLRLLDPEQNATMRAAAAQVGTTRGAENLCDLILTVWRETSGKSEEV</sequence>
<evidence type="ECO:0000259" key="12">
    <source>
        <dbReference type="Pfam" id="PF04101"/>
    </source>
</evidence>
<feature type="domain" description="Glycosyl transferase family 28 C-terminal" evidence="12">
    <location>
        <begin position="206"/>
        <end position="370"/>
    </location>
</feature>
<organism evidence="13 14">
    <name type="scientific">Mobiluncus curtisii</name>
    <dbReference type="NCBI Taxonomy" id="2051"/>
    <lineage>
        <taxon>Bacteria</taxon>
        <taxon>Bacillati</taxon>
        <taxon>Actinomycetota</taxon>
        <taxon>Actinomycetes</taxon>
        <taxon>Actinomycetales</taxon>
        <taxon>Actinomycetaceae</taxon>
        <taxon>Mobiluncus</taxon>
    </lineage>
</organism>
<feature type="binding site" evidence="10">
    <location>
        <position position="130"/>
    </location>
    <ligand>
        <name>UDP-N-acetyl-alpha-D-glucosamine</name>
        <dbReference type="ChEBI" id="CHEBI:57705"/>
    </ligand>
</feature>
<dbReference type="PANTHER" id="PTHR21015:SF22">
    <property type="entry name" value="GLYCOSYLTRANSFERASE"/>
    <property type="match status" value="1"/>
</dbReference>
<proteinExistence type="inferred from homology"/>
<accession>A0A2X2YA26</accession>
<feature type="binding site" evidence="10">
    <location>
        <position position="314"/>
    </location>
    <ligand>
        <name>UDP-N-acetyl-alpha-D-glucosamine</name>
        <dbReference type="ChEBI" id="CHEBI:57705"/>
    </ligand>
</feature>
<dbReference type="SUPFAM" id="SSF53756">
    <property type="entry name" value="UDP-Glycosyltransferase/glycogen phosphorylase"/>
    <property type="match status" value="1"/>
</dbReference>
<evidence type="ECO:0000313" key="13">
    <source>
        <dbReference type="EMBL" id="SQB64662.1"/>
    </source>
</evidence>
<dbReference type="GO" id="GO:0008360">
    <property type="term" value="P:regulation of cell shape"/>
    <property type="evidence" value="ECO:0007669"/>
    <property type="project" value="UniProtKB-KW"/>
</dbReference>
<evidence type="ECO:0000256" key="10">
    <source>
        <dbReference type="HAMAP-Rule" id="MF_00033"/>
    </source>
</evidence>
<evidence type="ECO:0000256" key="1">
    <source>
        <dbReference type="ARBA" id="ARBA00022475"/>
    </source>
</evidence>
<evidence type="ECO:0000259" key="11">
    <source>
        <dbReference type="Pfam" id="PF03033"/>
    </source>
</evidence>
<dbReference type="GO" id="GO:0051991">
    <property type="term" value="F:UDP-N-acetyl-D-glucosamine:N-acetylmuramoyl-L-alanyl-D-glutamyl-meso-2,6-diaminopimelyl-D-alanyl-D-alanine-diphosphoundecaprenol 4-beta-N-acetylglucosaminlytransferase activity"/>
    <property type="evidence" value="ECO:0007669"/>
    <property type="project" value="RHEA"/>
</dbReference>
<dbReference type="InterPro" id="IPR004276">
    <property type="entry name" value="GlycoTrans_28_N"/>
</dbReference>
<keyword evidence="4 10" id="KW-0808">Transferase</keyword>
<comment type="similarity">
    <text evidence="10">Belongs to the glycosyltransferase 28 family. MurG subfamily.</text>
</comment>
<comment type="caution">
    <text evidence="10">Lacks conserved residue(s) required for the propagation of feature annotation.</text>
</comment>
<keyword evidence="9 10" id="KW-0961">Cell wall biogenesis/degradation</keyword>
<dbReference type="GO" id="GO:0071555">
    <property type="term" value="P:cell wall organization"/>
    <property type="evidence" value="ECO:0007669"/>
    <property type="project" value="UniProtKB-KW"/>
</dbReference>
<keyword evidence="5 10" id="KW-0133">Cell shape</keyword>
<dbReference type="OMA" id="AADMMLC"/>
<dbReference type="InterPro" id="IPR006009">
    <property type="entry name" value="GlcNAc_MurG"/>
</dbReference>
<dbReference type="Proteomes" id="UP000250245">
    <property type="component" value="Unassembled WGS sequence"/>
</dbReference>
<reference evidence="13 14" key="1">
    <citation type="submission" date="2018-06" db="EMBL/GenBank/DDBJ databases">
        <authorList>
            <consortium name="Pathogen Informatics"/>
            <person name="Doyle S."/>
        </authorList>
    </citation>
    <scope>NUCLEOTIDE SEQUENCE [LARGE SCALE GENOMIC DNA]</scope>
    <source>
        <strain evidence="13 14">NCTC11820</strain>
    </source>
</reference>